<proteinExistence type="predicted"/>
<accession>A0A1J8Q446</accession>
<feature type="region of interest" description="Disordered" evidence="1">
    <location>
        <begin position="315"/>
        <end position="338"/>
    </location>
</feature>
<evidence type="ECO:0000313" key="2">
    <source>
        <dbReference type="EMBL" id="OJA15821.1"/>
    </source>
</evidence>
<comment type="caution">
    <text evidence="2">The sequence shown here is derived from an EMBL/GenBank/DDBJ whole genome shotgun (WGS) entry which is preliminary data.</text>
</comment>
<feature type="region of interest" description="Disordered" evidence="1">
    <location>
        <begin position="270"/>
        <end position="300"/>
    </location>
</feature>
<dbReference type="AlphaFoldDB" id="A0A1J8Q446"/>
<dbReference type="OrthoDB" id="2989516at2759"/>
<name>A0A1J8Q446_9AGAM</name>
<evidence type="ECO:0000313" key="3">
    <source>
        <dbReference type="Proteomes" id="UP000183567"/>
    </source>
</evidence>
<dbReference type="Proteomes" id="UP000183567">
    <property type="component" value="Unassembled WGS sequence"/>
</dbReference>
<feature type="compositionally biased region" description="Polar residues" evidence="1">
    <location>
        <begin position="377"/>
        <end position="387"/>
    </location>
</feature>
<feature type="region of interest" description="Disordered" evidence="1">
    <location>
        <begin position="206"/>
        <end position="232"/>
    </location>
</feature>
<dbReference type="EMBL" id="LVVM01002850">
    <property type="protein sequence ID" value="OJA15821.1"/>
    <property type="molecule type" value="Genomic_DNA"/>
</dbReference>
<evidence type="ECO:0000256" key="1">
    <source>
        <dbReference type="SAM" id="MobiDB-lite"/>
    </source>
</evidence>
<gene>
    <name evidence="2" type="ORF">AZE42_04032</name>
</gene>
<sequence>MRKTRVGCVSARVNECFILCHRIAEGGDKQARHAKVRTQEASCFPRFRIQTESGTRQALNFVLDLDQESSYRGAQAEPKDRCLSWKMQYRESNSDSSYDIVPVRAPKARRPPRAPTTVQIVNDDFDAMTQEDFETASEMCGYDGVTQLHVHKDNALGNESERYSGVYGEWVERHEVNHQQAPDLRPEDYLYVEELARRVLDAGLNDQESIRSSDKQQPNTSTIKRHGPEARTKDIARGAKVSMWREEVARNELDEFGNVVGNKGDTAQRIQQWRSKSPPVSKDIEQLKSGLRRSRSSASHSYLSEKIYTPVDLNADWSPKKATTSKREKRATISSPSRSERIYTMAELKAAELKALSKHAKASPPRQMAAVPRGPPQGSSTNSNSPPRSLPGKGLGWPSAAAPVMGIRSTSTSAVEMILASCQPTLLHIAPVLASLGIRREEHLRALVRLREETRDREMKEEVLKQGVTVLEWAILMDRLQSL</sequence>
<keyword evidence="3" id="KW-1185">Reference proteome</keyword>
<protein>
    <submittedName>
        <fullName evidence="2">Uncharacterized protein</fullName>
    </submittedName>
</protein>
<feature type="region of interest" description="Disordered" evidence="1">
    <location>
        <begin position="357"/>
        <end position="396"/>
    </location>
</feature>
<reference evidence="2 3" key="1">
    <citation type="submission" date="2016-03" db="EMBL/GenBank/DDBJ databases">
        <title>Comparative genomics of the ectomycorrhizal sister species Rhizopogon vinicolor and Rhizopogon vesiculosus (Basidiomycota: Boletales) reveals a divergence of the mating type B locus.</title>
        <authorList>
            <person name="Mujic A.B."/>
            <person name="Kuo A."/>
            <person name="Tritt A."/>
            <person name="Lipzen A."/>
            <person name="Chen C."/>
            <person name="Johnson J."/>
            <person name="Sharma A."/>
            <person name="Barry K."/>
            <person name="Grigoriev I.V."/>
            <person name="Spatafora J.W."/>
        </authorList>
    </citation>
    <scope>NUCLEOTIDE SEQUENCE [LARGE SCALE GENOMIC DNA]</scope>
    <source>
        <strain evidence="2 3">AM-OR11-056</strain>
    </source>
</reference>
<dbReference type="STRING" id="180088.A0A1J8Q446"/>
<organism evidence="2 3">
    <name type="scientific">Rhizopogon vesiculosus</name>
    <dbReference type="NCBI Taxonomy" id="180088"/>
    <lineage>
        <taxon>Eukaryota</taxon>
        <taxon>Fungi</taxon>
        <taxon>Dikarya</taxon>
        <taxon>Basidiomycota</taxon>
        <taxon>Agaricomycotina</taxon>
        <taxon>Agaricomycetes</taxon>
        <taxon>Agaricomycetidae</taxon>
        <taxon>Boletales</taxon>
        <taxon>Suillineae</taxon>
        <taxon>Rhizopogonaceae</taxon>
        <taxon>Rhizopogon</taxon>
    </lineage>
</organism>